<evidence type="ECO:0000313" key="3">
    <source>
        <dbReference type="Proteomes" id="UP000799750"/>
    </source>
</evidence>
<gene>
    <name evidence="2" type="ORF">BU16DRAFT_431159</name>
</gene>
<dbReference type="EMBL" id="MU004190">
    <property type="protein sequence ID" value="KAF2494986.1"/>
    <property type="molecule type" value="Genomic_DNA"/>
</dbReference>
<evidence type="ECO:0000259" key="1">
    <source>
        <dbReference type="PROSITE" id="PS50076"/>
    </source>
</evidence>
<dbReference type="Proteomes" id="UP000799750">
    <property type="component" value="Unassembled WGS sequence"/>
</dbReference>
<dbReference type="Pfam" id="PF00226">
    <property type="entry name" value="DnaJ"/>
    <property type="match status" value="1"/>
</dbReference>
<dbReference type="PROSITE" id="PS50076">
    <property type="entry name" value="DNAJ_2"/>
    <property type="match status" value="1"/>
</dbReference>
<dbReference type="InterPro" id="IPR001623">
    <property type="entry name" value="DnaJ_domain"/>
</dbReference>
<organism evidence="2 3">
    <name type="scientific">Lophium mytilinum</name>
    <dbReference type="NCBI Taxonomy" id="390894"/>
    <lineage>
        <taxon>Eukaryota</taxon>
        <taxon>Fungi</taxon>
        <taxon>Dikarya</taxon>
        <taxon>Ascomycota</taxon>
        <taxon>Pezizomycotina</taxon>
        <taxon>Dothideomycetes</taxon>
        <taxon>Pleosporomycetidae</taxon>
        <taxon>Mytilinidiales</taxon>
        <taxon>Mytilinidiaceae</taxon>
        <taxon>Lophium</taxon>
    </lineage>
</organism>
<protein>
    <submittedName>
        <fullName evidence="2">Heat shock protein DnaJ</fullName>
    </submittedName>
</protein>
<dbReference type="AlphaFoldDB" id="A0A6A6QS48"/>
<feature type="non-terminal residue" evidence="2">
    <location>
        <position position="1"/>
    </location>
</feature>
<keyword evidence="3" id="KW-1185">Reference proteome</keyword>
<dbReference type="SMART" id="SM00271">
    <property type="entry name" value="DnaJ"/>
    <property type="match status" value="1"/>
</dbReference>
<dbReference type="CDD" id="cd06257">
    <property type="entry name" value="DnaJ"/>
    <property type="match status" value="1"/>
</dbReference>
<dbReference type="PANTHER" id="PTHR24074">
    <property type="entry name" value="CO-CHAPERONE PROTEIN DJLA"/>
    <property type="match status" value="1"/>
</dbReference>
<name>A0A6A6QS48_9PEZI</name>
<dbReference type="InterPro" id="IPR036869">
    <property type="entry name" value="J_dom_sf"/>
</dbReference>
<dbReference type="SUPFAM" id="SSF46565">
    <property type="entry name" value="Chaperone J-domain"/>
    <property type="match status" value="1"/>
</dbReference>
<evidence type="ECO:0000313" key="2">
    <source>
        <dbReference type="EMBL" id="KAF2494986.1"/>
    </source>
</evidence>
<keyword evidence="2" id="KW-0346">Stress response</keyword>
<proteinExistence type="predicted"/>
<dbReference type="PRINTS" id="PR00625">
    <property type="entry name" value="JDOMAIN"/>
</dbReference>
<feature type="non-terminal residue" evidence="2">
    <location>
        <position position="64"/>
    </location>
</feature>
<dbReference type="Gene3D" id="1.10.287.110">
    <property type="entry name" value="DnaJ domain"/>
    <property type="match status" value="1"/>
</dbReference>
<accession>A0A6A6QS48</accession>
<reference evidence="2" key="1">
    <citation type="journal article" date="2020" name="Stud. Mycol.">
        <title>101 Dothideomycetes genomes: a test case for predicting lifestyles and emergence of pathogens.</title>
        <authorList>
            <person name="Haridas S."/>
            <person name="Albert R."/>
            <person name="Binder M."/>
            <person name="Bloem J."/>
            <person name="Labutti K."/>
            <person name="Salamov A."/>
            <person name="Andreopoulos B."/>
            <person name="Baker S."/>
            <person name="Barry K."/>
            <person name="Bills G."/>
            <person name="Bluhm B."/>
            <person name="Cannon C."/>
            <person name="Castanera R."/>
            <person name="Culley D."/>
            <person name="Daum C."/>
            <person name="Ezra D."/>
            <person name="Gonzalez J."/>
            <person name="Henrissat B."/>
            <person name="Kuo A."/>
            <person name="Liang C."/>
            <person name="Lipzen A."/>
            <person name="Lutzoni F."/>
            <person name="Magnuson J."/>
            <person name="Mondo S."/>
            <person name="Nolan M."/>
            <person name="Ohm R."/>
            <person name="Pangilinan J."/>
            <person name="Park H.-J."/>
            <person name="Ramirez L."/>
            <person name="Alfaro M."/>
            <person name="Sun H."/>
            <person name="Tritt A."/>
            <person name="Yoshinaga Y."/>
            <person name="Zwiers L.-H."/>
            <person name="Turgeon B."/>
            <person name="Goodwin S."/>
            <person name="Spatafora J."/>
            <person name="Crous P."/>
            <person name="Grigoriev I."/>
        </authorList>
    </citation>
    <scope>NUCLEOTIDE SEQUENCE</scope>
    <source>
        <strain evidence="2">CBS 269.34</strain>
    </source>
</reference>
<feature type="domain" description="J" evidence="1">
    <location>
        <begin position="1"/>
        <end position="64"/>
    </location>
</feature>
<dbReference type="OrthoDB" id="10250354at2759"/>
<dbReference type="InterPro" id="IPR050817">
    <property type="entry name" value="DjlA_DnaK_co-chaperone"/>
</dbReference>
<sequence length="64" mass="7270">YDLLGVTRRATKDQIKAAYRKLSMAHHPDRVPPEEVKSATARMAIINHAYDVLSDTAQRSAYDR</sequence>